<dbReference type="AlphaFoldDB" id="A0A1N7RVA8"/>
<protein>
    <submittedName>
        <fullName evidence="1">Uncharacterized protein</fullName>
    </submittedName>
</protein>
<accession>A0A1N7RVA8</accession>
<dbReference type="STRING" id="1247936.BN2475_190038"/>
<sequence>MLNLIALGQPEIRQYMTVTQEPIDRPPSNSE</sequence>
<name>A0A1N7RVA8_9BURK</name>
<evidence type="ECO:0000313" key="1">
    <source>
        <dbReference type="EMBL" id="SIT39048.1"/>
    </source>
</evidence>
<evidence type="ECO:0000313" key="2">
    <source>
        <dbReference type="Proteomes" id="UP000187012"/>
    </source>
</evidence>
<dbReference type="Proteomes" id="UP000187012">
    <property type="component" value="Unassembled WGS sequence"/>
</dbReference>
<proteinExistence type="predicted"/>
<gene>
    <name evidence="1" type="ORF">BN2475_190038</name>
</gene>
<organism evidence="1 2">
    <name type="scientific">Paraburkholderia ribeironis</name>
    <dbReference type="NCBI Taxonomy" id="1247936"/>
    <lineage>
        <taxon>Bacteria</taxon>
        <taxon>Pseudomonadati</taxon>
        <taxon>Pseudomonadota</taxon>
        <taxon>Betaproteobacteria</taxon>
        <taxon>Burkholderiales</taxon>
        <taxon>Burkholderiaceae</taxon>
        <taxon>Paraburkholderia</taxon>
    </lineage>
</organism>
<dbReference type="EMBL" id="CYGX02000019">
    <property type="protein sequence ID" value="SIT39048.1"/>
    <property type="molecule type" value="Genomic_DNA"/>
</dbReference>
<reference evidence="1 2" key="1">
    <citation type="submission" date="2016-12" db="EMBL/GenBank/DDBJ databases">
        <authorList>
            <person name="Song W.-J."/>
            <person name="Kurnit D.M."/>
        </authorList>
    </citation>
    <scope>NUCLEOTIDE SEQUENCE [LARGE SCALE GENOMIC DNA]</scope>
    <source>
        <strain evidence="1 2">STM7296</strain>
    </source>
</reference>
<keyword evidence="2" id="KW-1185">Reference proteome</keyword>